<protein>
    <submittedName>
        <fullName evidence="2">Uncharacterized protein</fullName>
    </submittedName>
</protein>
<keyword evidence="1" id="KW-0812">Transmembrane</keyword>
<evidence type="ECO:0000313" key="3">
    <source>
        <dbReference type="Proteomes" id="UP001175271"/>
    </source>
</evidence>
<dbReference type="AlphaFoldDB" id="A0AA39LWC1"/>
<gene>
    <name evidence="2" type="ORF">QR680_005808</name>
</gene>
<comment type="caution">
    <text evidence="2">The sequence shown here is derived from an EMBL/GenBank/DDBJ whole genome shotgun (WGS) entry which is preliminary data.</text>
</comment>
<evidence type="ECO:0000313" key="2">
    <source>
        <dbReference type="EMBL" id="KAK0411725.1"/>
    </source>
</evidence>
<feature type="transmembrane region" description="Helical" evidence="1">
    <location>
        <begin position="25"/>
        <end position="50"/>
    </location>
</feature>
<organism evidence="2 3">
    <name type="scientific">Steinernema hermaphroditum</name>
    <dbReference type="NCBI Taxonomy" id="289476"/>
    <lineage>
        <taxon>Eukaryota</taxon>
        <taxon>Metazoa</taxon>
        <taxon>Ecdysozoa</taxon>
        <taxon>Nematoda</taxon>
        <taxon>Chromadorea</taxon>
        <taxon>Rhabditida</taxon>
        <taxon>Tylenchina</taxon>
        <taxon>Panagrolaimomorpha</taxon>
        <taxon>Strongyloidoidea</taxon>
        <taxon>Steinernematidae</taxon>
        <taxon>Steinernema</taxon>
    </lineage>
</organism>
<reference evidence="2" key="1">
    <citation type="submission" date="2023-06" db="EMBL/GenBank/DDBJ databases">
        <title>Genomic analysis of the entomopathogenic nematode Steinernema hermaphroditum.</title>
        <authorList>
            <person name="Schwarz E.M."/>
            <person name="Heppert J.K."/>
            <person name="Baniya A."/>
            <person name="Schwartz H.T."/>
            <person name="Tan C.-H."/>
            <person name="Antoshechkin I."/>
            <person name="Sternberg P.W."/>
            <person name="Goodrich-Blair H."/>
            <person name="Dillman A.R."/>
        </authorList>
    </citation>
    <scope>NUCLEOTIDE SEQUENCE</scope>
    <source>
        <strain evidence="2">PS9179</strain>
        <tissue evidence="2">Whole animal</tissue>
    </source>
</reference>
<keyword evidence="1" id="KW-1133">Transmembrane helix</keyword>
<proteinExistence type="predicted"/>
<dbReference type="EMBL" id="JAUCMV010000003">
    <property type="protein sequence ID" value="KAK0411725.1"/>
    <property type="molecule type" value="Genomic_DNA"/>
</dbReference>
<keyword evidence="3" id="KW-1185">Reference proteome</keyword>
<name>A0AA39LWC1_9BILA</name>
<evidence type="ECO:0000256" key="1">
    <source>
        <dbReference type="SAM" id="Phobius"/>
    </source>
</evidence>
<dbReference type="Proteomes" id="UP001175271">
    <property type="component" value="Unassembled WGS sequence"/>
</dbReference>
<keyword evidence="1" id="KW-0472">Membrane</keyword>
<sequence length="460" mass="51618">MADGKSYSIDFDGERLLNSLSIQTLHIILTVFGSLLVATGIVLTIGRFFYVKKVEKKRRVEILRFRDDAIIEPRMCVKVAEIGLKQQMHWKEFFTRDSMPFDYPPKENNQPSVSLSADHVTWDPSADVTVTRASKEDENTNSTRTDMSEYVDAASTSSMVQLTEDAVEEVMRRVVKVSTIGEVVKTTRVNSFVRDSILRVMKNNTNLDLKLKWLNNGSMDRKPGFVIQGTELKSLEDAISCVRFILKHSRRIETVTISMGVPDASLLDALVTVLIDAENVRLRELHMHRSYTSRSFLIISKLIEKNAASLKVIGKIGLSEACACMDSRINLERFSLHNFDLVKHGALESDALSAETTLCIEKLGSSGAVFKHLSYTTHSGFDLSKSVTTSMLVACKVESLRLTMSKGAPIPRRAHPNCSVQNLITLELIGDLITPDVSELFPNLKHFYFQRQDLIHGTKN</sequence>
<accession>A0AA39LWC1</accession>